<keyword evidence="3" id="KW-1185">Reference proteome</keyword>
<feature type="transmembrane region" description="Helical" evidence="1">
    <location>
        <begin position="21"/>
        <end position="45"/>
    </location>
</feature>
<keyword evidence="1" id="KW-1133">Transmembrane helix</keyword>
<keyword evidence="1" id="KW-0472">Membrane</keyword>
<gene>
    <name evidence="2" type="ORF">Mpt1_c05850</name>
</gene>
<keyword evidence="1" id="KW-0812">Transmembrane</keyword>
<reference evidence="2 3" key="1">
    <citation type="journal article" date="2014" name="Appl. Environ. Microbiol.">
        <title>Comparative Genome Analysis of 'Candidatus Methanoplasma termitum' Indicates a New Mode of Energy Metabolism in the Seventh Order of Methanogens.</title>
        <authorList>
            <person name="Lang K."/>
            <person name="Schuldes J."/>
            <person name="Klingl A."/>
            <person name="Poehlein A."/>
            <person name="Daniel R."/>
            <person name="Brune A."/>
        </authorList>
    </citation>
    <scope>NUCLEOTIDE SEQUENCE [LARGE SCALE GENOMIC DNA]</scope>
    <source>
        <strain evidence="3">Mpt1</strain>
    </source>
</reference>
<sequence length="155" mass="16360">MRKTERLIRKLNKNKKGSIEGLPLQLMIMIIIATIGTAILVGWMGNIDSPKSIGSVEVVSGDIILDGNSTTDGMIEVYVSDQDGNPLSGATVVLSGLGVSDKNGKTAYANTDSKGYAKFDGLCLTLRGADIGFITVNVSMSEYGENNSTRVAVIS</sequence>
<dbReference type="KEGG" id="mear:Mpt1_c05850"/>
<dbReference type="RefSeq" id="WP_048111925.1">
    <property type="nucleotide sequence ID" value="NZ_CP010070.1"/>
</dbReference>
<accession>A0A0A7LBT0</accession>
<dbReference type="AlphaFoldDB" id="A0A0A7LBT0"/>
<protein>
    <recommendedName>
        <fullName evidence="4">Carboxypeptidase regulatory-like domain-containing protein</fullName>
    </recommendedName>
</protein>
<organism evidence="2 3">
    <name type="scientific">Candidatus Methanoplasma termitum</name>
    <dbReference type="NCBI Taxonomy" id="1577791"/>
    <lineage>
        <taxon>Archaea</taxon>
        <taxon>Methanobacteriati</taxon>
        <taxon>Thermoplasmatota</taxon>
        <taxon>Thermoplasmata</taxon>
        <taxon>Methanomassiliicoccales</taxon>
        <taxon>Methanomassiliicoccaceae</taxon>
        <taxon>Candidatus Methanoplasma</taxon>
    </lineage>
</organism>
<dbReference type="InterPro" id="IPR013783">
    <property type="entry name" value="Ig-like_fold"/>
</dbReference>
<dbReference type="Proteomes" id="UP000030787">
    <property type="component" value="Chromosome"/>
</dbReference>
<proteinExistence type="predicted"/>
<evidence type="ECO:0008006" key="4">
    <source>
        <dbReference type="Google" id="ProtNLM"/>
    </source>
</evidence>
<dbReference type="STRING" id="1577791.Mpt1_c05850"/>
<dbReference type="HOGENOM" id="CLU_1718120_0_0_2"/>
<dbReference type="GeneID" id="24818250"/>
<dbReference type="EMBL" id="CP010070">
    <property type="protein sequence ID" value="AIZ56473.1"/>
    <property type="molecule type" value="Genomic_DNA"/>
</dbReference>
<evidence type="ECO:0000313" key="2">
    <source>
        <dbReference type="EMBL" id="AIZ56473.1"/>
    </source>
</evidence>
<dbReference type="OrthoDB" id="384524at2157"/>
<evidence type="ECO:0000313" key="3">
    <source>
        <dbReference type="Proteomes" id="UP000030787"/>
    </source>
</evidence>
<name>A0A0A7LBT0_9ARCH</name>
<evidence type="ECO:0000256" key="1">
    <source>
        <dbReference type="SAM" id="Phobius"/>
    </source>
</evidence>
<dbReference type="Gene3D" id="2.60.40.10">
    <property type="entry name" value="Immunoglobulins"/>
    <property type="match status" value="1"/>
</dbReference>
<dbReference type="SUPFAM" id="SSF49478">
    <property type="entry name" value="Cna protein B-type domain"/>
    <property type="match status" value="1"/>
</dbReference>